<keyword evidence="5" id="KW-1185">Reference proteome</keyword>
<sequence>MDVCAVNPKIRALSLSCRRARQTSQWRSFRLEEENAHRVVLEVITEPKNALGKQYKKMFQMNDVKLHFTDVALKLIAKKAMARNIGARGLRAIFESMLIDAMYEIPDAKPDNDRIDAVLVDEEAVSCIDNSGYGAKILRGDGSLNSYLSGCRMKYETPNGDNTQAEVDELGISSRAISIW</sequence>
<dbReference type="Pfam" id="PF10431">
    <property type="entry name" value="ClpB_D2-small"/>
    <property type="match status" value="1"/>
</dbReference>
<dbReference type="GO" id="GO:0005759">
    <property type="term" value="C:mitochondrial matrix"/>
    <property type="evidence" value="ECO:0007669"/>
    <property type="project" value="TreeGrafter"/>
</dbReference>
<name>A0A835VHH0_VANPL</name>
<accession>A0A835VHH0</accession>
<dbReference type="InterPro" id="IPR050052">
    <property type="entry name" value="ATP-dep_Clp_protease_ClpX"/>
</dbReference>
<dbReference type="SMART" id="SM01086">
    <property type="entry name" value="ClpB_D2-small"/>
    <property type="match status" value="1"/>
</dbReference>
<dbReference type="SUPFAM" id="SSF52540">
    <property type="entry name" value="P-loop containing nucleoside triphosphate hydrolases"/>
    <property type="match status" value="1"/>
</dbReference>
<feature type="domain" description="Clp ATPase C-terminal" evidence="3">
    <location>
        <begin position="31"/>
        <end position="126"/>
    </location>
</feature>
<dbReference type="OrthoDB" id="10256176at2759"/>
<dbReference type="PANTHER" id="PTHR48102:SF7">
    <property type="entry name" value="ATP-DEPENDENT CLP PROTEASE ATP-BINDING SUBUNIT CLPX-LIKE, MITOCHONDRIAL"/>
    <property type="match status" value="1"/>
</dbReference>
<reference evidence="4 5" key="1">
    <citation type="journal article" date="2020" name="Nat. Food">
        <title>A phased Vanilla planifolia genome enables genetic improvement of flavour and production.</title>
        <authorList>
            <person name="Hasing T."/>
            <person name="Tang H."/>
            <person name="Brym M."/>
            <person name="Khazi F."/>
            <person name="Huang T."/>
            <person name="Chambers A.H."/>
        </authorList>
    </citation>
    <scope>NUCLEOTIDE SEQUENCE [LARGE SCALE GENOMIC DNA]</scope>
    <source>
        <tissue evidence="4">Leaf</tissue>
    </source>
</reference>
<organism evidence="4 5">
    <name type="scientific">Vanilla planifolia</name>
    <name type="common">Vanilla</name>
    <dbReference type="NCBI Taxonomy" id="51239"/>
    <lineage>
        <taxon>Eukaryota</taxon>
        <taxon>Viridiplantae</taxon>
        <taxon>Streptophyta</taxon>
        <taxon>Embryophyta</taxon>
        <taxon>Tracheophyta</taxon>
        <taxon>Spermatophyta</taxon>
        <taxon>Magnoliopsida</taxon>
        <taxon>Liliopsida</taxon>
        <taxon>Asparagales</taxon>
        <taxon>Orchidaceae</taxon>
        <taxon>Vanilloideae</taxon>
        <taxon>Vanilleae</taxon>
        <taxon>Vanilla</taxon>
    </lineage>
</organism>
<keyword evidence="1" id="KW-0547">Nucleotide-binding</keyword>
<dbReference type="GO" id="GO:0005524">
    <property type="term" value="F:ATP binding"/>
    <property type="evidence" value="ECO:0007669"/>
    <property type="project" value="UniProtKB-KW"/>
</dbReference>
<dbReference type="Proteomes" id="UP000636800">
    <property type="component" value="Chromosome 1"/>
</dbReference>
<dbReference type="FunFam" id="1.10.8.60:FF:000002">
    <property type="entry name" value="ATP-dependent Clp protease ATP-binding subunit ClpX"/>
    <property type="match status" value="1"/>
</dbReference>
<dbReference type="GO" id="GO:0016887">
    <property type="term" value="F:ATP hydrolysis activity"/>
    <property type="evidence" value="ECO:0007669"/>
    <property type="project" value="TreeGrafter"/>
</dbReference>
<gene>
    <name evidence="4" type="ORF">HPP92_003718</name>
</gene>
<evidence type="ECO:0000313" key="4">
    <source>
        <dbReference type="EMBL" id="KAG0499027.1"/>
    </source>
</evidence>
<comment type="caution">
    <text evidence="4">The sequence shown here is derived from an EMBL/GenBank/DDBJ whole genome shotgun (WGS) entry which is preliminary data.</text>
</comment>
<dbReference type="AlphaFoldDB" id="A0A835VHH0"/>
<evidence type="ECO:0000259" key="3">
    <source>
        <dbReference type="SMART" id="SM01086"/>
    </source>
</evidence>
<dbReference type="EMBL" id="JADCNL010000001">
    <property type="protein sequence ID" value="KAG0499027.1"/>
    <property type="molecule type" value="Genomic_DNA"/>
</dbReference>
<dbReference type="PANTHER" id="PTHR48102">
    <property type="entry name" value="ATP-DEPENDENT CLP PROTEASE ATP-BINDING SUBUNIT CLPX-LIKE, MITOCHONDRIAL-RELATED"/>
    <property type="match status" value="1"/>
</dbReference>
<evidence type="ECO:0000256" key="2">
    <source>
        <dbReference type="ARBA" id="ARBA00022840"/>
    </source>
</evidence>
<evidence type="ECO:0000256" key="1">
    <source>
        <dbReference type="ARBA" id="ARBA00022741"/>
    </source>
</evidence>
<protein>
    <recommendedName>
        <fullName evidence="3">Clp ATPase C-terminal domain-containing protein</fullName>
    </recommendedName>
</protein>
<dbReference type="InterPro" id="IPR027417">
    <property type="entry name" value="P-loop_NTPase"/>
</dbReference>
<keyword evidence="2" id="KW-0067">ATP-binding</keyword>
<dbReference type="Gene3D" id="1.10.8.60">
    <property type="match status" value="1"/>
</dbReference>
<proteinExistence type="predicted"/>
<dbReference type="GO" id="GO:0051603">
    <property type="term" value="P:proteolysis involved in protein catabolic process"/>
    <property type="evidence" value="ECO:0007669"/>
    <property type="project" value="TreeGrafter"/>
</dbReference>
<dbReference type="InterPro" id="IPR019489">
    <property type="entry name" value="Clp_ATPase_C"/>
</dbReference>
<evidence type="ECO:0000313" key="5">
    <source>
        <dbReference type="Proteomes" id="UP000636800"/>
    </source>
</evidence>